<dbReference type="AlphaFoldDB" id="A0A0C1R4K9"/>
<organism evidence="1 2">
    <name type="scientific">Clostridium argentinense CDC 2741</name>
    <dbReference type="NCBI Taxonomy" id="1418104"/>
    <lineage>
        <taxon>Bacteria</taxon>
        <taxon>Bacillati</taxon>
        <taxon>Bacillota</taxon>
        <taxon>Clostridia</taxon>
        <taxon>Eubacteriales</taxon>
        <taxon>Clostridiaceae</taxon>
        <taxon>Clostridium</taxon>
    </lineage>
</organism>
<evidence type="ECO:0000313" key="1">
    <source>
        <dbReference type="EMBL" id="KIE45436.1"/>
    </source>
</evidence>
<dbReference type="OrthoDB" id="9808584at2"/>
<dbReference type="EMBL" id="AYSO01000019">
    <property type="protein sequence ID" value="KIE45436.1"/>
    <property type="molecule type" value="Genomic_DNA"/>
</dbReference>
<protein>
    <recommendedName>
        <fullName evidence="3">DUF2089 domain-containing protein</fullName>
    </recommendedName>
</protein>
<proteinExistence type="predicted"/>
<dbReference type="STRING" id="29341.RSJ17_21405"/>
<dbReference type="RefSeq" id="WP_039635094.1">
    <property type="nucleotide sequence ID" value="NZ_AYSO01000019.1"/>
</dbReference>
<evidence type="ECO:0008006" key="3">
    <source>
        <dbReference type="Google" id="ProtNLM"/>
    </source>
</evidence>
<dbReference type="Proteomes" id="UP000031366">
    <property type="component" value="Unassembled WGS sequence"/>
</dbReference>
<comment type="caution">
    <text evidence="1">The sequence shown here is derived from an EMBL/GenBank/DDBJ whole genome shotgun (WGS) entry which is preliminary data.</text>
</comment>
<sequence>MNEEVLRITKMISENKITAEEGARLIQSLNNDKSEVIIQNKVDKFNKFDKLEKSLKIKVTSQKDNSDKVNMSIPLKVIKAFGNSIKNIPQLQENGVDLGMIMEAIDSGLEGTIVDIKSGDGDIVQVYIE</sequence>
<reference evidence="1 2" key="1">
    <citation type="journal article" date="2015" name="Infect. Genet. Evol.">
        <title>Genomic sequences of six botulinum neurotoxin-producing strains representing three clostridial species illustrate the mobility and diversity of botulinum neurotoxin genes.</title>
        <authorList>
            <person name="Smith T.J."/>
            <person name="Hill K.K."/>
            <person name="Xie G."/>
            <person name="Foley B.T."/>
            <person name="Williamson C.H."/>
            <person name="Foster J.T."/>
            <person name="Johnson S.L."/>
            <person name="Chertkov O."/>
            <person name="Teshima H."/>
            <person name="Gibbons H.S."/>
            <person name="Johnsky L.A."/>
            <person name="Karavis M.A."/>
            <person name="Smith L.A."/>
        </authorList>
    </citation>
    <scope>NUCLEOTIDE SEQUENCE [LARGE SCALE GENOMIC DNA]</scope>
    <source>
        <strain evidence="1 2">CDC 2741</strain>
    </source>
</reference>
<gene>
    <name evidence="1" type="ORF">U732_2571</name>
</gene>
<accession>A0A0C1R4K9</accession>
<name>A0A0C1R4K9_9CLOT</name>
<keyword evidence="2" id="KW-1185">Reference proteome</keyword>
<evidence type="ECO:0000313" key="2">
    <source>
        <dbReference type="Proteomes" id="UP000031366"/>
    </source>
</evidence>